<keyword evidence="4 8" id="KW-0963">Cytoplasm</keyword>
<gene>
    <name evidence="8" type="primary">pgi</name>
    <name evidence="10" type="ORF">HMPREF1536_03377</name>
</gene>
<dbReference type="GO" id="GO:0051156">
    <property type="term" value="P:glucose 6-phosphate metabolic process"/>
    <property type="evidence" value="ECO:0007669"/>
    <property type="project" value="TreeGrafter"/>
</dbReference>
<dbReference type="Pfam" id="PF00342">
    <property type="entry name" value="PGI"/>
    <property type="match status" value="1"/>
</dbReference>
<dbReference type="UniPathway" id="UPA00109">
    <property type="reaction ID" value="UER00181"/>
</dbReference>
<dbReference type="CDD" id="cd05016">
    <property type="entry name" value="SIS_PGI_2"/>
    <property type="match status" value="1"/>
</dbReference>
<organism evidence="10 11">
    <name type="scientific">Parabacteroides gordonii MS-1 = DSM 23371</name>
    <dbReference type="NCBI Taxonomy" id="1203610"/>
    <lineage>
        <taxon>Bacteria</taxon>
        <taxon>Pseudomonadati</taxon>
        <taxon>Bacteroidota</taxon>
        <taxon>Bacteroidia</taxon>
        <taxon>Bacteroidales</taxon>
        <taxon>Tannerellaceae</taxon>
        <taxon>Parabacteroides</taxon>
    </lineage>
</organism>
<dbReference type="Proteomes" id="UP000033035">
    <property type="component" value="Unassembled WGS sequence"/>
</dbReference>
<accession>A0A0F5JAJ6</accession>
<reference evidence="10 11" key="1">
    <citation type="submission" date="2013-04" db="EMBL/GenBank/DDBJ databases">
        <title>The Genome Sequence of Parabacteroides gordonii DSM 23371.</title>
        <authorList>
            <consortium name="The Broad Institute Genomics Platform"/>
            <person name="Earl A."/>
            <person name="Ward D."/>
            <person name="Feldgarden M."/>
            <person name="Gevers D."/>
            <person name="Martens E."/>
            <person name="Sakamoto M."/>
            <person name="Benno Y."/>
            <person name="Suzuki N."/>
            <person name="Matsunaga N."/>
            <person name="Koshihara K."/>
            <person name="Seki M."/>
            <person name="Komiya H."/>
            <person name="Walker B."/>
            <person name="Young S."/>
            <person name="Zeng Q."/>
            <person name="Gargeya S."/>
            <person name="Fitzgerald M."/>
            <person name="Haas B."/>
            <person name="Abouelleil A."/>
            <person name="Allen A.W."/>
            <person name="Alvarado L."/>
            <person name="Arachchi H.M."/>
            <person name="Berlin A.M."/>
            <person name="Chapman S.B."/>
            <person name="Gainer-Dewar J."/>
            <person name="Goldberg J."/>
            <person name="Griggs A."/>
            <person name="Gujja S."/>
            <person name="Hansen M."/>
            <person name="Howarth C."/>
            <person name="Imamovic A."/>
            <person name="Ireland A."/>
            <person name="Larimer J."/>
            <person name="McCowan C."/>
            <person name="Murphy C."/>
            <person name="Pearson M."/>
            <person name="Poon T.W."/>
            <person name="Priest M."/>
            <person name="Roberts A."/>
            <person name="Saif S."/>
            <person name="Shea T."/>
            <person name="Sisk P."/>
            <person name="Sykes S."/>
            <person name="Wortman J."/>
            <person name="Nusbaum C."/>
            <person name="Birren B."/>
        </authorList>
    </citation>
    <scope>NUCLEOTIDE SEQUENCE [LARGE SCALE GENOMIC DNA]</scope>
    <source>
        <strain evidence="10 11">MS-1</strain>
    </source>
</reference>
<dbReference type="Gene3D" id="3.40.50.10490">
    <property type="entry name" value="Glucose-6-phosphate isomerase like protein, domain 1"/>
    <property type="match status" value="2"/>
</dbReference>
<dbReference type="InterPro" id="IPR001672">
    <property type="entry name" value="G6P_Isomerase"/>
</dbReference>
<evidence type="ECO:0000313" key="11">
    <source>
        <dbReference type="Proteomes" id="UP000033035"/>
    </source>
</evidence>
<dbReference type="HAMAP" id="MF_00473">
    <property type="entry name" value="G6P_isomerase"/>
    <property type="match status" value="1"/>
</dbReference>
<protein>
    <recommendedName>
        <fullName evidence="8">Glucose-6-phosphate isomerase</fullName>
        <shortName evidence="8">GPI</shortName>
        <ecNumber evidence="8">5.3.1.9</ecNumber>
    </recommendedName>
    <alternativeName>
        <fullName evidence="8">Phosphoglucose isomerase</fullName>
        <shortName evidence="8">PGI</shortName>
    </alternativeName>
    <alternativeName>
        <fullName evidence="8">Phosphohexose isomerase</fullName>
        <shortName evidence="8">PHI</shortName>
    </alternativeName>
</protein>
<evidence type="ECO:0000256" key="1">
    <source>
        <dbReference type="ARBA" id="ARBA00004926"/>
    </source>
</evidence>
<evidence type="ECO:0000256" key="3">
    <source>
        <dbReference type="ARBA" id="ARBA00022432"/>
    </source>
</evidence>
<comment type="caution">
    <text evidence="10">The sequence shown here is derived from an EMBL/GenBank/DDBJ whole genome shotgun (WGS) entry which is preliminary data.</text>
</comment>
<feature type="active site" evidence="8">
    <location>
        <position position="424"/>
    </location>
</feature>
<dbReference type="GO" id="GO:0005829">
    <property type="term" value="C:cytosol"/>
    <property type="evidence" value="ECO:0007669"/>
    <property type="project" value="TreeGrafter"/>
</dbReference>
<dbReference type="GO" id="GO:0048029">
    <property type="term" value="F:monosaccharide binding"/>
    <property type="evidence" value="ECO:0007669"/>
    <property type="project" value="TreeGrafter"/>
</dbReference>
<dbReference type="GO" id="GO:0006096">
    <property type="term" value="P:glycolytic process"/>
    <property type="evidence" value="ECO:0007669"/>
    <property type="project" value="UniProtKB-UniRule"/>
</dbReference>
<comment type="function">
    <text evidence="8">Catalyzes the reversible isomerization of glucose-6-phosphate to fructose-6-phosphate.</text>
</comment>
<dbReference type="InterPro" id="IPR035482">
    <property type="entry name" value="SIS_PGI_2"/>
</dbReference>
<comment type="pathway">
    <text evidence="1 8 9">Carbohydrate degradation; glycolysis; D-glyceraldehyde 3-phosphate and glycerone phosphate from D-glucose: step 2/4.</text>
</comment>
<sequence>MKNISLNIDKALGAVTKEQVYAQEAKANECIATLHNGNGAGNDFLGWLHLPSSITDAELTDIENTANVLRSKCEVVVAIGIGGSYLGTKAVVEALNNSFDWLQSDRKNPVVLYAGQNIGEDYLYELCEVLKGKQFGLINISKSGTTTEPALAFRMLKKQLEDAVGKEEAKHRIVAITDAKRGALRTLADQEGYKTFIIPDNVGGRFSVLTPVGLLPIAVAGISIRDLVAGAVSLEKATGIEVPFAENLSAIYAATRNELYKSGKKIEILANFHPKLHYIGEWWKQLYGESEGKDGKGIFPASVDLTTDLHSMGQWIQEGERIIFETVISVEEPTHKVIVPTDEANLDGLNFLAGKRVDDVNKMAELGTQLAHVDGGVPNIKITMPEVNAYYIGQLFYFFEKACGISGYMLGVNPFDQPGVEAYKKNMFALLNKPGYEKESEAIRKKL</sequence>
<comment type="catalytic activity">
    <reaction evidence="7 8 9">
        <text>alpha-D-glucose 6-phosphate = beta-D-fructose 6-phosphate</text>
        <dbReference type="Rhea" id="RHEA:11816"/>
        <dbReference type="ChEBI" id="CHEBI:57634"/>
        <dbReference type="ChEBI" id="CHEBI:58225"/>
        <dbReference type="EC" id="5.3.1.9"/>
    </reaction>
</comment>
<dbReference type="EC" id="5.3.1.9" evidence="8"/>
<evidence type="ECO:0000256" key="6">
    <source>
        <dbReference type="ARBA" id="ARBA00023235"/>
    </source>
</evidence>
<keyword evidence="3 8" id="KW-0312">Gluconeogenesis</keyword>
<comment type="caution">
    <text evidence="8">Lacks conserved residue(s) required for the propagation of feature annotation.</text>
</comment>
<dbReference type="PANTHER" id="PTHR11469:SF1">
    <property type="entry name" value="GLUCOSE-6-PHOSPHATE ISOMERASE"/>
    <property type="match status" value="1"/>
</dbReference>
<dbReference type="GO" id="GO:0004347">
    <property type="term" value="F:glucose-6-phosphate isomerase activity"/>
    <property type="evidence" value="ECO:0007669"/>
    <property type="project" value="UniProtKB-UniRule"/>
</dbReference>
<dbReference type="AlphaFoldDB" id="A0A0F5JAJ6"/>
<dbReference type="PROSITE" id="PS00765">
    <property type="entry name" value="P_GLUCOSE_ISOMERASE_1"/>
    <property type="match status" value="1"/>
</dbReference>
<comment type="pathway">
    <text evidence="8">Carbohydrate biosynthesis; gluconeogenesis.</text>
</comment>
<comment type="similarity">
    <text evidence="2 8 9">Belongs to the GPI family.</text>
</comment>
<evidence type="ECO:0000256" key="7">
    <source>
        <dbReference type="ARBA" id="ARBA00029321"/>
    </source>
</evidence>
<dbReference type="HOGENOM" id="CLU_037303_0_1_10"/>
<keyword evidence="6 8" id="KW-0413">Isomerase</keyword>
<evidence type="ECO:0000256" key="8">
    <source>
        <dbReference type="HAMAP-Rule" id="MF_00473"/>
    </source>
</evidence>
<dbReference type="GO" id="GO:0097367">
    <property type="term" value="F:carbohydrate derivative binding"/>
    <property type="evidence" value="ECO:0007669"/>
    <property type="project" value="InterPro"/>
</dbReference>
<dbReference type="CDD" id="cd05015">
    <property type="entry name" value="SIS_PGI_1"/>
    <property type="match status" value="1"/>
</dbReference>
<dbReference type="InterPro" id="IPR035476">
    <property type="entry name" value="SIS_PGI_1"/>
</dbReference>
<dbReference type="GO" id="GO:0006094">
    <property type="term" value="P:gluconeogenesis"/>
    <property type="evidence" value="ECO:0007669"/>
    <property type="project" value="UniProtKB-UniRule"/>
</dbReference>
<evidence type="ECO:0000256" key="5">
    <source>
        <dbReference type="ARBA" id="ARBA00023152"/>
    </source>
</evidence>
<dbReference type="InterPro" id="IPR018189">
    <property type="entry name" value="Phosphoglucose_isomerase_CS"/>
</dbReference>
<evidence type="ECO:0000256" key="4">
    <source>
        <dbReference type="ARBA" id="ARBA00022490"/>
    </source>
</evidence>
<dbReference type="FunFam" id="3.40.50.10490:FF:000015">
    <property type="entry name" value="Glucose-6-phosphate isomerase"/>
    <property type="match status" value="1"/>
</dbReference>
<dbReference type="PROSITE" id="PS00174">
    <property type="entry name" value="P_GLUCOSE_ISOMERASE_2"/>
    <property type="match status" value="1"/>
</dbReference>
<dbReference type="STRING" id="1203610.HMPREF1536_03377"/>
<evidence type="ECO:0000313" key="10">
    <source>
        <dbReference type="EMBL" id="KKB54457.1"/>
    </source>
</evidence>
<name>A0A0F5JAJ6_9BACT</name>
<dbReference type="EMBL" id="AQHW01000016">
    <property type="protein sequence ID" value="KKB54457.1"/>
    <property type="molecule type" value="Genomic_DNA"/>
</dbReference>
<dbReference type="SUPFAM" id="SSF53697">
    <property type="entry name" value="SIS domain"/>
    <property type="match status" value="1"/>
</dbReference>
<dbReference type="PANTHER" id="PTHR11469">
    <property type="entry name" value="GLUCOSE-6-PHOSPHATE ISOMERASE"/>
    <property type="match status" value="1"/>
</dbReference>
<dbReference type="FunFam" id="3.40.50.10490:FF:000016">
    <property type="entry name" value="Glucose-6-phosphate isomerase"/>
    <property type="match status" value="1"/>
</dbReference>
<evidence type="ECO:0000256" key="9">
    <source>
        <dbReference type="RuleBase" id="RU000612"/>
    </source>
</evidence>
<feature type="active site" description="Proton donor" evidence="8">
    <location>
        <position position="289"/>
    </location>
</feature>
<keyword evidence="5 8" id="KW-0324">Glycolysis</keyword>
<dbReference type="PATRIC" id="fig|1203610.3.peg.3441"/>
<dbReference type="RefSeq" id="WP_028727629.1">
    <property type="nucleotide sequence ID" value="NZ_AUAE01000017.1"/>
</dbReference>
<dbReference type="PRINTS" id="PR00662">
    <property type="entry name" value="G6PISOMERASE"/>
</dbReference>
<dbReference type="InterPro" id="IPR046348">
    <property type="entry name" value="SIS_dom_sf"/>
</dbReference>
<dbReference type="NCBIfam" id="NF010697">
    <property type="entry name" value="PRK14097.1"/>
    <property type="match status" value="1"/>
</dbReference>
<dbReference type="UniPathway" id="UPA00138"/>
<dbReference type="PROSITE" id="PS51463">
    <property type="entry name" value="P_GLUCOSE_ISOMERASE_3"/>
    <property type="match status" value="1"/>
</dbReference>
<proteinExistence type="inferred from homology"/>
<evidence type="ECO:0000256" key="2">
    <source>
        <dbReference type="ARBA" id="ARBA00006604"/>
    </source>
</evidence>
<comment type="subcellular location">
    <subcellularLocation>
        <location evidence="8">Cytoplasm</location>
    </subcellularLocation>
</comment>
<keyword evidence="11" id="KW-1185">Reference proteome</keyword>